<evidence type="ECO:0000313" key="2">
    <source>
        <dbReference type="Proteomes" id="UP000193100"/>
    </source>
</evidence>
<gene>
    <name evidence="1" type="ORF">MARSALSMR5_01850</name>
</gene>
<evidence type="ECO:0000313" key="1">
    <source>
        <dbReference type="EMBL" id="ARM83928.1"/>
    </source>
</evidence>
<dbReference type="AlphaFoldDB" id="A0A1W6K929"/>
<name>A0A1W6K929_9GAMM</name>
<protein>
    <submittedName>
        <fullName evidence="1">Uncharacterized protein</fullName>
    </submittedName>
</protein>
<accession>A0A1W6K929</accession>
<dbReference type="EMBL" id="CP020931">
    <property type="protein sequence ID" value="ARM83928.1"/>
    <property type="molecule type" value="Genomic_DNA"/>
</dbReference>
<reference evidence="1 2" key="1">
    <citation type="submission" date="2017-04" db="EMBL/GenBank/DDBJ databases">
        <title>Genome Sequence of Marinobacter salarius strain SMR5 Isolated from a culture of the Diatom Skeletonema marinoi.</title>
        <authorList>
            <person name="Topel M."/>
            <person name="Pinder M.I.M."/>
            <person name="Johansson O.N."/>
            <person name="Kourtchenko O."/>
            <person name="Godhe A."/>
            <person name="Clarke A.K."/>
        </authorList>
    </citation>
    <scope>NUCLEOTIDE SEQUENCE [LARGE SCALE GENOMIC DNA]</scope>
    <source>
        <strain evidence="1 2">SMR5</strain>
    </source>
</reference>
<proteinExistence type="predicted"/>
<sequence length="73" mass="8412">MILNKSDTCRYCGGVKLIRWALVDYRQMPWSEWRPPGDIPANNELQRSEAINCACCECGLVYDFESLQTPVQQ</sequence>
<dbReference type="Proteomes" id="UP000193100">
    <property type="component" value="Chromosome"/>
</dbReference>
<organism evidence="1 2">
    <name type="scientific">Marinobacter salarius</name>
    <dbReference type="NCBI Taxonomy" id="1420917"/>
    <lineage>
        <taxon>Bacteria</taxon>
        <taxon>Pseudomonadati</taxon>
        <taxon>Pseudomonadota</taxon>
        <taxon>Gammaproteobacteria</taxon>
        <taxon>Pseudomonadales</taxon>
        <taxon>Marinobacteraceae</taxon>
        <taxon>Marinobacter</taxon>
    </lineage>
</organism>